<name>A0ABN0WAX6_9ACTN</name>
<dbReference type="Proteomes" id="UP001500063">
    <property type="component" value="Unassembled WGS sequence"/>
</dbReference>
<evidence type="ECO:0000256" key="1">
    <source>
        <dbReference type="SAM" id="MobiDB-lite"/>
    </source>
</evidence>
<gene>
    <name evidence="2" type="ORF">GCM10010319_04060</name>
</gene>
<evidence type="ECO:0000313" key="3">
    <source>
        <dbReference type="Proteomes" id="UP001500063"/>
    </source>
</evidence>
<reference evidence="2 3" key="1">
    <citation type="journal article" date="2019" name="Int. J. Syst. Evol. Microbiol.">
        <title>The Global Catalogue of Microorganisms (GCM) 10K type strain sequencing project: providing services to taxonomists for standard genome sequencing and annotation.</title>
        <authorList>
            <consortium name="The Broad Institute Genomics Platform"/>
            <consortium name="The Broad Institute Genome Sequencing Center for Infectious Disease"/>
            <person name="Wu L."/>
            <person name="Ma J."/>
        </authorList>
    </citation>
    <scope>NUCLEOTIDE SEQUENCE [LARGE SCALE GENOMIC DNA]</scope>
    <source>
        <strain evidence="2 3">JCM 4565</strain>
    </source>
</reference>
<protein>
    <submittedName>
        <fullName evidence="2">Uncharacterized protein</fullName>
    </submittedName>
</protein>
<evidence type="ECO:0000313" key="2">
    <source>
        <dbReference type="EMBL" id="GAA0331277.1"/>
    </source>
</evidence>
<organism evidence="2 3">
    <name type="scientific">Streptomyces blastmyceticus</name>
    <dbReference type="NCBI Taxonomy" id="68180"/>
    <lineage>
        <taxon>Bacteria</taxon>
        <taxon>Bacillati</taxon>
        <taxon>Actinomycetota</taxon>
        <taxon>Actinomycetes</taxon>
        <taxon>Kitasatosporales</taxon>
        <taxon>Streptomycetaceae</taxon>
        <taxon>Streptomyces</taxon>
    </lineage>
</organism>
<feature type="region of interest" description="Disordered" evidence="1">
    <location>
        <begin position="116"/>
        <end position="138"/>
    </location>
</feature>
<accession>A0ABN0WAX6</accession>
<dbReference type="RefSeq" id="WP_344115367.1">
    <property type="nucleotide sequence ID" value="NZ_BAAABW010000001.1"/>
</dbReference>
<proteinExistence type="predicted"/>
<sequence>MSTDPSGGLVAELASLQTFKGRVDELLTTLGDSEAAPGRIADTRLTGAHLGTGFNAAHALYGAFNDVHQQLETLSELLSDQIEFLSLAVHGSGVSYANTDEDQRARMWEIQNRVKQQYDPGADPYATHPTTGDGKGRL</sequence>
<keyword evidence="3" id="KW-1185">Reference proteome</keyword>
<comment type="caution">
    <text evidence="2">The sequence shown here is derived from an EMBL/GenBank/DDBJ whole genome shotgun (WGS) entry which is preliminary data.</text>
</comment>
<dbReference type="EMBL" id="BAAABW010000001">
    <property type="protein sequence ID" value="GAA0331277.1"/>
    <property type="molecule type" value="Genomic_DNA"/>
</dbReference>